<keyword evidence="2" id="KW-1185">Reference proteome</keyword>
<dbReference type="OrthoDB" id="10297401at2759"/>
<proteinExistence type="predicted"/>
<dbReference type="EMBL" id="SEYY01003061">
    <property type="protein sequence ID" value="KAB7504488.1"/>
    <property type="molecule type" value="Genomic_DNA"/>
</dbReference>
<sequence length="282" mass="31604">MDLRSEQYAHFYVKCASGDRPCPICRCRRCMDTNILYHSVHDDVEVYSDTSGLSLIKKDKNSLARRFIFISESASNALVHEVHVPPLYLEVLFSISPSVKNKSTTNYIVICNSCEVFLVLLEVISPKNSVKIGEIQGNVIWADIVSDCVLILESCGKLHVGSLGDKDSGVDPPEERSFKWKLILLSIEPICCCAFENCLVLSDGYSSYLYNFDNGATENKVQRLPYSGIISLRKVLSKLVLYSSDGRQYSKLLSTLKEDAQKYSEKCSPIDSLFVENISLVL</sequence>
<dbReference type="Proteomes" id="UP000326759">
    <property type="component" value="Unassembled WGS sequence"/>
</dbReference>
<comment type="caution">
    <text evidence="1">The sequence shown here is derived from an EMBL/GenBank/DDBJ whole genome shotgun (WGS) entry which is preliminary data.</text>
</comment>
<evidence type="ECO:0000313" key="2">
    <source>
        <dbReference type="Proteomes" id="UP000326759"/>
    </source>
</evidence>
<name>A0A5N5TEI0_9CRUS</name>
<reference evidence="1 2" key="1">
    <citation type="journal article" date="2019" name="PLoS Biol.">
        <title>Sex chromosomes control vertical transmission of feminizing Wolbachia symbionts in an isopod.</title>
        <authorList>
            <person name="Becking T."/>
            <person name="Chebbi M.A."/>
            <person name="Giraud I."/>
            <person name="Moumen B."/>
            <person name="Laverre T."/>
            <person name="Caubet Y."/>
            <person name="Peccoud J."/>
            <person name="Gilbert C."/>
            <person name="Cordaux R."/>
        </authorList>
    </citation>
    <scope>NUCLEOTIDE SEQUENCE [LARGE SCALE GENOMIC DNA]</scope>
    <source>
        <strain evidence="1">ANa2</strain>
        <tissue evidence="1">Whole body excluding digestive tract and cuticle</tissue>
    </source>
</reference>
<evidence type="ECO:0000313" key="1">
    <source>
        <dbReference type="EMBL" id="KAB7504488.1"/>
    </source>
</evidence>
<dbReference type="AlphaFoldDB" id="A0A5N5TEI0"/>
<protein>
    <submittedName>
        <fullName evidence="1">Uncharacterized protein</fullName>
    </submittedName>
</protein>
<gene>
    <name evidence="1" type="ORF">Anas_12685</name>
</gene>
<organism evidence="1 2">
    <name type="scientific">Armadillidium nasatum</name>
    <dbReference type="NCBI Taxonomy" id="96803"/>
    <lineage>
        <taxon>Eukaryota</taxon>
        <taxon>Metazoa</taxon>
        <taxon>Ecdysozoa</taxon>
        <taxon>Arthropoda</taxon>
        <taxon>Crustacea</taxon>
        <taxon>Multicrustacea</taxon>
        <taxon>Malacostraca</taxon>
        <taxon>Eumalacostraca</taxon>
        <taxon>Peracarida</taxon>
        <taxon>Isopoda</taxon>
        <taxon>Oniscidea</taxon>
        <taxon>Crinocheta</taxon>
        <taxon>Armadillidiidae</taxon>
        <taxon>Armadillidium</taxon>
    </lineage>
</organism>
<accession>A0A5N5TEI0</accession>